<evidence type="ECO:0000259" key="3">
    <source>
        <dbReference type="Pfam" id="PF07705"/>
    </source>
</evidence>
<dbReference type="EMBL" id="CACRSW010000003">
    <property type="protein sequence ID" value="VYS78289.1"/>
    <property type="molecule type" value="Genomic_DNA"/>
</dbReference>
<feature type="domain" description="CARDB" evidence="3">
    <location>
        <begin position="171"/>
        <end position="243"/>
    </location>
</feature>
<dbReference type="InterPro" id="IPR013783">
    <property type="entry name" value="Ig-like_fold"/>
</dbReference>
<evidence type="ECO:0000313" key="4">
    <source>
        <dbReference type="EMBL" id="VYS78289.1"/>
    </source>
</evidence>
<dbReference type="InterPro" id="IPR011635">
    <property type="entry name" value="CARDB"/>
</dbReference>
<name>A0A6N2RD94_9FIRM</name>
<dbReference type="Pfam" id="PF07705">
    <property type="entry name" value="CARDB"/>
    <property type="match status" value="1"/>
</dbReference>
<sequence>MENNQVENNTNFNKQDDSANEQAQIRNKPKLIISSYKIQPKMVEAGKDFDIILTLYNTNAQNAIFNLKVSLDQASSTEQVSGNNKAGSETAYGNEGSVFTPVERSNTFYRSAIYPWNYSTETIKMNVLPNTKAGNYQMSVNFEYEDYLGNQYQTTESIGIPVVATAAISTSDINIDELFVGEDTNVSMNIYNTGKDNLTNFMCKVEGEGFDVDENSHFIGNFAQGASESFSFNMNPKKEGPLKGKIILTYEDSKGEVHKEEKTFKKQVQMSQNENVDENGKPIESTEQVEQDFNMAPVIGIGSIFLIVLLIYFIRKRSKKKKNKELDLDEN</sequence>
<feature type="region of interest" description="Disordered" evidence="1">
    <location>
        <begin position="1"/>
        <end position="25"/>
    </location>
</feature>
<accession>A0A6N2RD94</accession>
<proteinExistence type="predicted"/>
<keyword evidence="2" id="KW-0812">Transmembrane</keyword>
<evidence type="ECO:0000256" key="2">
    <source>
        <dbReference type="SAM" id="Phobius"/>
    </source>
</evidence>
<dbReference type="RefSeq" id="WP_156328481.1">
    <property type="nucleotide sequence ID" value="NZ_CACRSW010000003.1"/>
</dbReference>
<keyword evidence="2" id="KW-1133">Transmembrane helix</keyword>
<feature type="transmembrane region" description="Helical" evidence="2">
    <location>
        <begin position="295"/>
        <end position="314"/>
    </location>
</feature>
<dbReference type="Gene3D" id="2.60.40.10">
    <property type="entry name" value="Immunoglobulins"/>
    <property type="match status" value="1"/>
</dbReference>
<reference evidence="4" key="1">
    <citation type="submission" date="2019-11" db="EMBL/GenBank/DDBJ databases">
        <authorList>
            <person name="Feng L."/>
        </authorList>
    </citation>
    <scope>NUCLEOTIDE SEQUENCE</scope>
    <source>
        <strain evidence="4">AvaginalisLFYP127</strain>
    </source>
</reference>
<keyword evidence="2" id="KW-0472">Membrane</keyword>
<gene>
    <name evidence="4" type="ORF">AVLFYP127_01317</name>
</gene>
<dbReference type="PANTHER" id="PTHR35902">
    <property type="entry name" value="S-LAYER DOMAIN-LIKE PROTEIN-RELATED"/>
    <property type="match status" value="1"/>
</dbReference>
<feature type="compositionally biased region" description="Low complexity" evidence="1">
    <location>
        <begin position="1"/>
        <end position="13"/>
    </location>
</feature>
<dbReference type="AlphaFoldDB" id="A0A6N2RD94"/>
<protein>
    <recommendedName>
        <fullName evidence="3">CARDB domain-containing protein</fullName>
    </recommendedName>
</protein>
<dbReference type="PANTHER" id="PTHR35902:SF3">
    <property type="entry name" value="NPCBM-ASSOCIATED, NEW3 DOMAIN OF ALPHA-GALACTOSIDASE"/>
    <property type="match status" value="1"/>
</dbReference>
<organism evidence="4">
    <name type="scientific">Anaerococcus vaginalis</name>
    <dbReference type="NCBI Taxonomy" id="33037"/>
    <lineage>
        <taxon>Bacteria</taxon>
        <taxon>Bacillati</taxon>
        <taxon>Bacillota</taxon>
        <taxon>Tissierellia</taxon>
        <taxon>Tissierellales</taxon>
        <taxon>Peptoniphilaceae</taxon>
        <taxon>Anaerococcus</taxon>
    </lineage>
</organism>
<evidence type="ECO:0000256" key="1">
    <source>
        <dbReference type="SAM" id="MobiDB-lite"/>
    </source>
</evidence>